<evidence type="ECO:0000313" key="1">
    <source>
        <dbReference type="EMBL" id="KAI0059360.1"/>
    </source>
</evidence>
<reference evidence="1" key="1">
    <citation type="submission" date="2021-03" db="EMBL/GenBank/DDBJ databases">
        <authorList>
            <consortium name="DOE Joint Genome Institute"/>
            <person name="Ahrendt S."/>
            <person name="Looney B.P."/>
            <person name="Miyauchi S."/>
            <person name="Morin E."/>
            <person name="Drula E."/>
            <person name="Courty P.E."/>
            <person name="Chicoki N."/>
            <person name="Fauchery L."/>
            <person name="Kohler A."/>
            <person name="Kuo A."/>
            <person name="Labutti K."/>
            <person name="Pangilinan J."/>
            <person name="Lipzen A."/>
            <person name="Riley R."/>
            <person name="Andreopoulos W."/>
            <person name="He G."/>
            <person name="Johnson J."/>
            <person name="Barry K.W."/>
            <person name="Grigoriev I.V."/>
            <person name="Nagy L."/>
            <person name="Hibbett D."/>
            <person name="Henrissat B."/>
            <person name="Matheny P.B."/>
            <person name="Labbe J."/>
            <person name="Martin F."/>
        </authorList>
    </citation>
    <scope>NUCLEOTIDE SEQUENCE</scope>
    <source>
        <strain evidence="1">HHB10654</strain>
    </source>
</reference>
<protein>
    <submittedName>
        <fullName evidence="1">Uncharacterized protein</fullName>
    </submittedName>
</protein>
<comment type="caution">
    <text evidence="1">The sequence shown here is derived from an EMBL/GenBank/DDBJ whole genome shotgun (WGS) entry which is preliminary data.</text>
</comment>
<reference evidence="1" key="2">
    <citation type="journal article" date="2022" name="New Phytol.">
        <title>Evolutionary transition to the ectomycorrhizal habit in the genomes of a hyperdiverse lineage of mushroom-forming fungi.</title>
        <authorList>
            <person name="Looney B."/>
            <person name="Miyauchi S."/>
            <person name="Morin E."/>
            <person name="Drula E."/>
            <person name="Courty P.E."/>
            <person name="Kohler A."/>
            <person name="Kuo A."/>
            <person name="LaButti K."/>
            <person name="Pangilinan J."/>
            <person name="Lipzen A."/>
            <person name="Riley R."/>
            <person name="Andreopoulos W."/>
            <person name="He G."/>
            <person name="Johnson J."/>
            <person name="Nolan M."/>
            <person name="Tritt A."/>
            <person name="Barry K.W."/>
            <person name="Grigoriev I.V."/>
            <person name="Nagy L.G."/>
            <person name="Hibbett D."/>
            <person name="Henrissat B."/>
            <person name="Matheny P.B."/>
            <person name="Labbe J."/>
            <person name="Martin F.M."/>
        </authorList>
    </citation>
    <scope>NUCLEOTIDE SEQUENCE</scope>
    <source>
        <strain evidence="1">HHB10654</strain>
    </source>
</reference>
<keyword evidence="2" id="KW-1185">Reference proteome</keyword>
<gene>
    <name evidence="1" type="ORF">BV25DRAFT_1889997</name>
</gene>
<dbReference type="Proteomes" id="UP000814140">
    <property type="component" value="Unassembled WGS sequence"/>
</dbReference>
<sequence>MDTGSLLRSQRQDTFDLRDQMITDDPSQLAQAHGEAYPSDEEHSVLEDDSDTDDRDGDYADEDDRSSSLSIPNESIDFDLVYSLHSFAATVEGQASVVKGDSLVLMDDSNSYWWLVRVLKTQEIGYIPAENIETPFERLARLNKHRNVDLASATQAEMQNGLQESRDRFRNNMSSRTGSNQQTPSPTPGAPSDSRIAAARHARRSVIFTPALQVHRYPPAVWGEEEEEDDETEWDVGGYEDEDPSLAEEAAGLAGERSDDGMSWEDPVPDSARARQLAAAAQEEQRQQELQVRQLQQQQQQQQQEAELQQQQQRQQVEEQRRQQQQALAQQQQQQQANQQSQGSTLSIRRPDSRDRLAAAQESPASTISPTSPGIPSGGIRPMDPAEALDTKKISVTPSIVRTELQPQSTGPMLPSAVMQRQEEERKRTREEIEALEEAARKKAKASGSASGKASPGPAKLRKDRESGDEDSGKDKDKKGKSGLFGGLFGRRKDKHKEKGSSGSVSETGHGDTARSSEESGRSSNHQADMSAAAQRQLQVNTQQPYRGPAPQTPPQASQEAAARANQQSPVSQHAIQLRQRDKEHQALYQQYLNRSPASPPEVQPSFGLQSASAVHPNASYGTSNSLSPPGEGRRPRPGSLVLAPNTHDGQGGVPELSVIRVFAGKKLQTEATFKTVLLNSSTTSSDLVRQAIQRFRLPAGEDANDYYLTVKQMEGSSAMLRPDERPLVVFETLVEAALELPKVKRSSVGSISSIASNLSMHPAIKKLPMNDFTDDSAVKFYLNRRGEGGADDSMNTDEGDMTLMAESVQGDDSLSPTRPQYLSPTQGTPTVPPERFSSPSFRFALKLVIYPEDLPDDMVFDPLTEAIVFKNTLRDRSQASAGASPGISQAYRRKIFVFPKNITVAEVIEISLERFGILEGVVDGGDEIEDKMTKRRSSTRLRYALHVNADGKERELAAASKVIDAYTRPPTYRAVDRRFSDNKRRSVDSMQLLGNPDDVHPDDPVFILRRAITYRASSTRHRLSAPLDEIALQHLHRESMSSSSATSEAGAGADSEPKQRHMSKQELITAQRAASRANQRAILSAQTNSVRGVDVLLPGNAMLRSSRYNVDDRTRYSYIQPDGEAYDISDIMEEVWRGEIEQKKATASGGKGDLLEGVLSPNRAGLSEKLDRVLSKIKDGKGVSLIPSSPPSSASTVDSIASAYSNMDPSDDDTKTLGQPNSRSTTPSAAQLNARSGSLTGQRVVSPAPASGSRTATPVSADGKRARTATPTSSSSSKGSPDPHLRQPSIASVMSDTSGYRTAVGSPVQSSPSVPTRAVFTPKPVRPKPVIPKDDFGVSHMMAIIELAGLRNKTPPLSPMDPVDELLFGREIDLETLHPHIREIYGPSFQQLDDMDKILDDLLHNAVLA</sequence>
<evidence type="ECO:0000313" key="2">
    <source>
        <dbReference type="Proteomes" id="UP000814140"/>
    </source>
</evidence>
<accession>A0ACB8SSD1</accession>
<dbReference type="EMBL" id="MU277227">
    <property type="protein sequence ID" value="KAI0059360.1"/>
    <property type="molecule type" value="Genomic_DNA"/>
</dbReference>
<organism evidence="1 2">
    <name type="scientific">Artomyces pyxidatus</name>
    <dbReference type="NCBI Taxonomy" id="48021"/>
    <lineage>
        <taxon>Eukaryota</taxon>
        <taxon>Fungi</taxon>
        <taxon>Dikarya</taxon>
        <taxon>Basidiomycota</taxon>
        <taxon>Agaricomycotina</taxon>
        <taxon>Agaricomycetes</taxon>
        <taxon>Russulales</taxon>
        <taxon>Auriscalpiaceae</taxon>
        <taxon>Artomyces</taxon>
    </lineage>
</organism>
<proteinExistence type="predicted"/>
<name>A0ACB8SSD1_9AGAM</name>